<dbReference type="AlphaFoldDB" id="X1BZ44"/>
<dbReference type="CDD" id="cd00146">
    <property type="entry name" value="PKD"/>
    <property type="match status" value="3"/>
</dbReference>
<dbReference type="InterPro" id="IPR035986">
    <property type="entry name" value="PKD_dom_sf"/>
</dbReference>
<dbReference type="SMART" id="SM00089">
    <property type="entry name" value="PKD"/>
    <property type="match status" value="3"/>
</dbReference>
<dbReference type="Gene3D" id="2.60.40.10">
    <property type="entry name" value="Immunoglobulins"/>
    <property type="match status" value="3"/>
</dbReference>
<proteinExistence type="predicted"/>
<dbReference type="InterPro" id="IPR000601">
    <property type="entry name" value="PKD_dom"/>
</dbReference>
<feature type="domain" description="PKD" evidence="1">
    <location>
        <begin position="157"/>
        <end position="223"/>
    </location>
</feature>
<dbReference type="EMBL" id="BART01026788">
    <property type="protein sequence ID" value="GAH01111.1"/>
    <property type="molecule type" value="Genomic_DNA"/>
</dbReference>
<feature type="non-terminal residue" evidence="2">
    <location>
        <position position="277"/>
    </location>
</feature>
<evidence type="ECO:0000259" key="1">
    <source>
        <dbReference type="PROSITE" id="PS50093"/>
    </source>
</evidence>
<evidence type="ECO:0000313" key="2">
    <source>
        <dbReference type="EMBL" id="GAH01111.1"/>
    </source>
</evidence>
<accession>X1BZ44</accession>
<dbReference type="PANTHER" id="PTHR36842">
    <property type="entry name" value="PROTEIN TOLB HOMOLOG"/>
    <property type="match status" value="1"/>
</dbReference>
<reference evidence="2" key="1">
    <citation type="journal article" date="2014" name="Front. Microbiol.">
        <title>High frequency of phylogenetically diverse reductive dehalogenase-homologous genes in deep subseafloor sedimentary metagenomes.</title>
        <authorList>
            <person name="Kawai M."/>
            <person name="Futagami T."/>
            <person name="Toyoda A."/>
            <person name="Takaki Y."/>
            <person name="Nishi S."/>
            <person name="Hori S."/>
            <person name="Arai W."/>
            <person name="Tsubouchi T."/>
            <person name="Morono Y."/>
            <person name="Uchiyama I."/>
            <person name="Ito T."/>
            <person name="Fujiyama A."/>
            <person name="Inagaki F."/>
            <person name="Takami H."/>
        </authorList>
    </citation>
    <scope>NUCLEOTIDE SEQUENCE</scope>
    <source>
        <strain evidence="2">Expedition CK06-06</strain>
    </source>
</reference>
<dbReference type="InterPro" id="IPR013783">
    <property type="entry name" value="Ig-like_fold"/>
</dbReference>
<name>X1BZ44_9ZZZZ</name>
<feature type="domain" description="PKD" evidence="1">
    <location>
        <begin position="72"/>
        <end position="152"/>
    </location>
</feature>
<dbReference type="PROSITE" id="PS50093">
    <property type="entry name" value="PKD"/>
    <property type="match status" value="3"/>
</dbReference>
<protein>
    <recommendedName>
        <fullName evidence="1">PKD domain-containing protein</fullName>
    </recommendedName>
</protein>
<comment type="caution">
    <text evidence="2">The sequence shown here is derived from an EMBL/GenBank/DDBJ whole genome shotgun (WGS) entry which is preliminary data.</text>
</comment>
<sequence>PYTNENISFNDDSHGSIKLWLWDFGDGTNSTEQNPTHSYAENTTYIVSLEVTNNQGLSNDSSQHILVLNREPIADFSYSPDNPTDLQTVTFTDLSTDSDGTIILWLWDFGDGNTSTSQNSSHRYSDNGTFTVTLNVTDNDNATNETSQHISILNVEPASDFNYVPSSPGVNETVQFTDISTDPDGAIISWLWDFGDGNISIEQNPQHNFTHYGTFTISLTVTDDDRDTNKTSQQITISNVEPIANFTYCPLFPTDLQNVTFTAKTISNYSSYMSTIF</sequence>
<organism evidence="2">
    <name type="scientific">marine sediment metagenome</name>
    <dbReference type="NCBI Taxonomy" id="412755"/>
    <lineage>
        <taxon>unclassified sequences</taxon>
        <taxon>metagenomes</taxon>
        <taxon>ecological metagenomes</taxon>
    </lineage>
</organism>
<feature type="domain" description="PKD" evidence="1">
    <location>
        <begin position="1"/>
        <end position="67"/>
    </location>
</feature>
<dbReference type="InterPro" id="IPR022409">
    <property type="entry name" value="PKD/Chitinase_dom"/>
</dbReference>
<dbReference type="PANTHER" id="PTHR36842:SF1">
    <property type="entry name" value="PROTEIN TOLB"/>
    <property type="match status" value="1"/>
</dbReference>
<dbReference type="Pfam" id="PF18911">
    <property type="entry name" value="PKD_4"/>
    <property type="match status" value="3"/>
</dbReference>
<gene>
    <name evidence="2" type="ORF">S01H4_47668</name>
</gene>
<feature type="non-terminal residue" evidence="2">
    <location>
        <position position="1"/>
    </location>
</feature>
<dbReference type="SUPFAM" id="SSF49299">
    <property type="entry name" value="PKD domain"/>
    <property type="match status" value="3"/>
</dbReference>